<dbReference type="InterPro" id="IPR013320">
    <property type="entry name" value="ConA-like_dom_sf"/>
</dbReference>
<organism evidence="4 5">
    <name type="scientific">Leishmania orientalis</name>
    <dbReference type="NCBI Taxonomy" id="2249476"/>
    <lineage>
        <taxon>Eukaryota</taxon>
        <taxon>Discoba</taxon>
        <taxon>Euglenozoa</taxon>
        <taxon>Kinetoplastea</taxon>
        <taxon>Metakinetoplastina</taxon>
        <taxon>Trypanosomatida</taxon>
        <taxon>Trypanosomatidae</taxon>
        <taxon>Leishmaniinae</taxon>
        <taxon>Leishmania</taxon>
    </lineage>
</organism>
<dbReference type="SUPFAM" id="SSF50998">
    <property type="entry name" value="Quinoprotein alcohol dehydrogenase-like"/>
    <property type="match status" value="1"/>
</dbReference>
<dbReference type="InterPro" id="IPR011047">
    <property type="entry name" value="Quinoprotein_ADH-like_sf"/>
</dbReference>
<evidence type="ECO:0000313" key="4">
    <source>
        <dbReference type="EMBL" id="KAG5478389.1"/>
    </source>
</evidence>
<dbReference type="EMBL" id="JAFHLR010000023">
    <property type="protein sequence ID" value="KAG5478389.1"/>
    <property type="molecule type" value="Genomic_DNA"/>
</dbReference>
<sequence>MQPSVTSELQRLWLDARCAPPTSAQRSEKVSAFLSVFVPAFKSRNSQAFRTLFGDGAALVGLLCRDFATLTRRLSHESATLIPSSATLKTVQLFTQALHALIGDDSTSITEVGQLASTYESFGNFNVVALALVLHDRLLRAVQAPEREAADWGAVARTDAILLQLVSAVLSCRHKELTRRSMLEAVLPERVASVAMTAVTYFSAPEEAGVEAAEASSNILHEQLQSVLDAETVVETLRVMESALVASQRRPSDSAAALWSLNCFACALDNIICAKQLVGFSPVESVNFDVITATALSCEEEIGVDSMPALRRVVENLRVLALAERPDVSDRQSANTPVSSSLFRILPASVGRMQKRLAISWGAAERRETTPGVRCDDAVEALARLFVLSTQRQTAERCGQQLFQLLLMKGVSATLLGLVLSMCAESAPCLEASKLCSLMGFVGTLPCKSEVGKFLQAILDHLRCGRFRLPEQRLTVVDFFTDWCPKASTHTAVSLALGVFQACVYCMVQLAVDADPGDLETFAEHFSVLAKVVLGSKEAAESLIRDNCCAALLQVMLSSLQSKQTHTAVLLRDAFVGVVLKTNLFCDVLVERIASATNTSAWTSLATPLLSTLVVLLRSCSRHNRAFLPHNCIELCLSLMQHVESGSQHPLVDRHLLGCCLSLLLTLVNYSDVWELVERTVGILPVNRDHAQSMMDLCTGVLRSSESLAIAEQCFTEPVESKEWWSAPCFKHFGPFAVMGEPCVELLYPVKLLVRMVDTMLTDRHVDAASGTEAVEYLLLHSGVTVPSSYVANFIVRWERFTWIRCVSNVCDPQLLPLFFARDTSVAAVQRSQDVWLEALTESPAAGQESRRYDDYIHLGEGGGASGLVACSGMAWPPLEAYTAVMWVYMDPVPFYGGHEGRVVLWQLHWDAMGRHMCVSLMAHTQRMCCLYRCDFGGDVTVAELPALPEQRWVHVAITHSHGRVFGSQLKMYLDGVEVACKGCPYPAGGLQTAAALAASLPSLVKHQLEVTVGSPQDIPTTPATLRLISFQLYGCGASQRQITSLYAMGPYPSNQAWDCAGQQVYDLHTPCLCDEVLRCVEASLQSSSLESMLREQYVALTYPPTVRLVDVHAFAMEQLNTAFGYLNNKQWALRNLAAPATSILSLHGYYRPPRDSRTSSVDALLCSGAFHEWVRWMSCVAAGVLDAERARDCATETGNSDTLLEGSGEGLAAVQQVAYKMLRVLNLMSKKRTDLLPLSWHRFMVQFAQHVTRHPHVYLHPVGAVTQLLQLCLQTVRCHDAHLRAVDGQLVSNLLPLEHILFNWRLLANLPDDSWMAVMATLRQLVSPSNAAAEFNAARLLRADFVNGFVFGLLREYVAFPRLATAIELVKCVLITSEETEELMERVLMAALLTVPGPRQGGSSSTVESHLGSKLATTSFAYLVLARNMLLRCLNEVLEMTLNDGNRAVLATFVSAVPDWWFTAMLSGNSHPISATLTLRLFVLCFLNSKTFREACSATKAECISRAMEAHCHQRELMDVLVHGYMGNLWVASSSHTGYSTEGWSGKTEMEGLLVFILHLLKAQCQLLLRGTLVTSEAVTVRGYFSAAAAEGTSAMPCKTSSSVGRWRRVRLVFSALRRMREAAGGMKGVKASGSVSSLLAVAQYSAPVCALKESVGEVLDWLTQSYHPSTSLSRLLYKSSNSANWSDLLMWPILLALCPREPISAPASARFDLPSRTHGKEDDGASSTSSRASTDVGKEEEWEGLPDPTTCEARSFGLDSMGPVEGMESVYDACKLFFLTHARSRESNTGYLAIAGGRTTMSKYVLALHRALSAEVKGVGNRAEDARKAFLCFVWLKASEQAVDCASDGSAAAAKRNALELGKYMLSRLVSGCAVPPAAVAAFYRFLLARLDGDAAVVKSAHSALFEWFMYVTSASFHKLDFTKVVVVVDMAYSCADMLFSSPMPAVELLKVVVGRLLQMTVCLWNSLVDDGHPAIRKMAMLWMVVLSANQNVALGASLFVYGSPAVDTFHGGFDLLLPPIASPGAFTMWTRQHSAKVAQLLQSYMGLSYAFVMANGREHVRLISRYTSASLSAWDRRRRHASAMASSHWQLWESTFLTTTFVDPALLACTASRYPYCYVPSSGDAATGDDHAVLCEWSMNDNGAVGQARRYVTENVDEVACEPLKFYIRYAPPVCLPLQRQEALGPGVLLRANARAVVAKVAGHGAGNSVVFMSNAYLVLGTESYISTCILTRQELLIVTCSAVTPEGDFFAEQVRVHTASQHSHAKSSRLQQAIRLFVPEQGKGSGSTSSQAAFRYSQYYRQLQTESAKGGDALVWRFALGSIASVHQRLFQHLSAGLEVVLESGKCVFLVLLDDELSFSKASRDRLFAYFDSDSDPLMFGIATHSISEKLAKLGIWTRRWVRRECSNYMYLRVLNDAASRTTANLGQYPVMPWILRCYTESMLDLGDASVYRDLTKPVGALNEVNAKQLQARYAEWIACDPVADSPYHYGTHYSTAAIVLYYLIRLQPFTSRAIRFQGGKLDIADRLFHSVAEAWANGSGLSRGDVKELIPEFFRVPEFLENRNGVLLGTRSDGTVLGDVVLPPWCGGSAVRFVYMNALSLESDAVSRQLHRWIDLIFGCKQVGQRAVEAINVFSPLSYKEGVDRAISHAATEEERKSIVASADNFGQTPLQLFSRDAHPARKDAQLARSTQAYMLEAVKDITTRPCVSAQAVGKGEGGISTALFANDMLFICDKLSAVGLAKTLHLFSYDRDVDSVVCTTLRGDRVLATIQQVQSSGSGGVRCLCASVRGSVVCVGTDAGKVIVYGRESCRHRFFIVAVLDPTIAAVLREAGSVSSLHLFDEGNLLVAYEQVSAVSGWHLSISSTAFTFATSFSTQADNTAVAAIALDSHTGLYYAAKANSLVIFSSSGVMLTQVNLDALLMPATPDCAPRMANSRITALLFADCASFALTNLVLLGHFSGTVSFWCVVASQTMAGGTPSLQAPLWSFQFLHEVVFDAPVTCLAASTEELSFVVGLADRTAHYISFPSSDIDSS</sequence>
<gene>
    <name evidence="4" type="ORF">LSCM4_04621</name>
</gene>
<dbReference type="InterPro" id="IPR023362">
    <property type="entry name" value="PH-BEACH_dom"/>
</dbReference>
<feature type="region of interest" description="Disordered" evidence="1">
    <location>
        <begin position="1711"/>
        <end position="1753"/>
    </location>
</feature>
<evidence type="ECO:0000259" key="3">
    <source>
        <dbReference type="PROSITE" id="PS51783"/>
    </source>
</evidence>
<dbReference type="KEGG" id="loi:92360537"/>
<proteinExistence type="predicted"/>
<dbReference type="SUPFAM" id="SSF81837">
    <property type="entry name" value="BEACH domain"/>
    <property type="match status" value="1"/>
</dbReference>
<dbReference type="CDD" id="cd06071">
    <property type="entry name" value="Beach"/>
    <property type="match status" value="1"/>
</dbReference>
<comment type="caution">
    <text evidence="4">The sequence shown here is derived from an EMBL/GenBank/DDBJ whole genome shotgun (WGS) entry which is preliminary data.</text>
</comment>
<keyword evidence="5" id="KW-1185">Reference proteome</keyword>
<dbReference type="Pfam" id="PF02138">
    <property type="entry name" value="Beach"/>
    <property type="match status" value="1"/>
</dbReference>
<dbReference type="PROSITE" id="PS50197">
    <property type="entry name" value="BEACH"/>
    <property type="match status" value="1"/>
</dbReference>
<dbReference type="InterPro" id="IPR036372">
    <property type="entry name" value="BEACH_dom_sf"/>
</dbReference>
<dbReference type="PANTHER" id="PTHR13743">
    <property type="entry name" value="BEIGE/BEACH-RELATED"/>
    <property type="match status" value="1"/>
</dbReference>
<dbReference type="PROSITE" id="PS51783">
    <property type="entry name" value="PH_BEACH"/>
    <property type="match status" value="1"/>
</dbReference>
<protein>
    <submittedName>
        <fullName evidence="4">Uncharacterized protein</fullName>
    </submittedName>
</protein>
<feature type="domain" description="BEACH" evidence="2">
    <location>
        <begin position="2390"/>
        <end position="2687"/>
    </location>
</feature>
<name>A0A836GSV6_9TRYP</name>
<dbReference type="SMART" id="SM01026">
    <property type="entry name" value="Beach"/>
    <property type="match status" value="1"/>
</dbReference>
<feature type="compositionally biased region" description="Basic and acidic residues" evidence="1">
    <location>
        <begin position="1715"/>
        <end position="1725"/>
    </location>
</feature>
<dbReference type="InterPro" id="IPR000409">
    <property type="entry name" value="BEACH_dom"/>
</dbReference>
<evidence type="ECO:0000313" key="5">
    <source>
        <dbReference type="Proteomes" id="UP000674143"/>
    </source>
</evidence>
<dbReference type="Proteomes" id="UP000674143">
    <property type="component" value="Unassembled WGS sequence"/>
</dbReference>
<dbReference type="PANTHER" id="PTHR13743:SF123">
    <property type="entry name" value="PROTEIN FAN"/>
    <property type="match status" value="1"/>
</dbReference>
<dbReference type="InterPro" id="IPR050865">
    <property type="entry name" value="BEACH_Domain"/>
</dbReference>
<dbReference type="SMR" id="A0A836GSV6"/>
<evidence type="ECO:0000256" key="1">
    <source>
        <dbReference type="SAM" id="MobiDB-lite"/>
    </source>
</evidence>
<dbReference type="RefSeq" id="XP_067063050.1">
    <property type="nucleotide sequence ID" value="XM_067206603.1"/>
</dbReference>
<reference evidence="5" key="2">
    <citation type="journal article" date="2021" name="Sci. Data">
        <title>Chromosome-scale genome sequencing, assembly and annotation of six genomes from subfamily Leishmaniinae.</title>
        <authorList>
            <person name="Almutairi H."/>
            <person name="Urbaniak M.D."/>
            <person name="Bates M.D."/>
            <person name="Jariyapan N."/>
            <person name="Kwakye-Nuako G."/>
            <person name="Thomaz Soccol V."/>
            <person name="Al-Salem W.S."/>
            <person name="Dillon R.J."/>
            <person name="Bates P.A."/>
            <person name="Gatherer D."/>
        </authorList>
    </citation>
    <scope>NUCLEOTIDE SEQUENCE [LARGE SCALE GENOMIC DNA]</scope>
</reference>
<feature type="domain" description="BEACH-type PH" evidence="3">
    <location>
        <begin position="2208"/>
        <end position="2376"/>
    </location>
</feature>
<reference evidence="5" key="1">
    <citation type="journal article" date="2021" name="Microbiol. Resour. Announc.">
        <title>LGAAP: Leishmaniinae Genome Assembly and Annotation Pipeline.</title>
        <authorList>
            <person name="Almutairi H."/>
            <person name="Urbaniak M.D."/>
            <person name="Bates M.D."/>
            <person name="Jariyapan N."/>
            <person name="Kwakye-Nuako G."/>
            <person name="Thomaz-Soccol V."/>
            <person name="Al-Salem W.S."/>
            <person name="Dillon R.J."/>
            <person name="Bates P.A."/>
            <person name="Gatherer D."/>
        </authorList>
    </citation>
    <scope>NUCLEOTIDE SEQUENCE [LARGE SCALE GENOMIC DNA]</scope>
</reference>
<dbReference type="Gene3D" id="1.10.1540.10">
    <property type="entry name" value="BEACH domain"/>
    <property type="match status" value="1"/>
</dbReference>
<evidence type="ECO:0000259" key="2">
    <source>
        <dbReference type="PROSITE" id="PS50197"/>
    </source>
</evidence>
<accession>A0A836GSV6</accession>
<dbReference type="GeneID" id="92360537"/>
<dbReference type="SUPFAM" id="SSF49899">
    <property type="entry name" value="Concanavalin A-like lectins/glucanases"/>
    <property type="match status" value="1"/>
</dbReference>